<organism evidence="2 3">
    <name type="scientific">Kwoniella dendrophila CBS 6074</name>
    <dbReference type="NCBI Taxonomy" id="1295534"/>
    <lineage>
        <taxon>Eukaryota</taxon>
        <taxon>Fungi</taxon>
        <taxon>Dikarya</taxon>
        <taxon>Basidiomycota</taxon>
        <taxon>Agaricomycotina</taxon>
        <taxon>Tremellomycetes</taxon>
        <taxon>Tremellales</taxon>
        <taxon>Cryptococcaceae</taxon>
        <taxon>Kwoniella</taxon>
    </lineage>
</organism>
<proteinExistence type="predicted"/>
<reference evidence="2 3" key="1">
    <citation type="submission" date="2024-01" db="EMBL/GenBank/DDBJ databases">
        <title>Comparative genomics of Cryptococcus and Kwoniella reveals pathogenesis evolution and contrasting modes of karyotype evolution via chromosome fusion or intercentromeric recombination.</title>
        <authorList>
            <person name="Coelho M.A."/>
            <person name="David-Palma M."/>
            <person name="Shea T."/>
            <person name="Bowers K."/>
            <person name="McGinley-Smith S."/>
            <person name="Mohammad A.W."/>
            <person name="Gnirke A."/>
            <person name="Yurkov A.M."/>
            <person name="Nowrousian M."/>
            <person name="Sun S."/>
            <person name="Cuomo C.A."/>
            <person name="Heitman J."/>
        </authorList>
    </citation>
    <scope>NUCLEOTIDE SEQUENCE [LARGE SCALE GENOMIC DNA]</scope>
    <source>
        <strain evidence="2 3">CBS 6074</strain>
    </source>
</reference>
<dbReference type="GeneID" id="91093973"/>
<evidence type="ECO:0000313" key="2">
    <source>
        <dbReference type="EMBL" id="WWC88392.1"/>
    </source>
</evidence>
<keyword evidence="3" id="KW-1185">Reference proteome</keyword>
<dbReference type="Proteomes" id="UP001355207">
    <property type="component" value="Chromosome 4"/>
</dbReference>
<dbReference type="EMBL" id="CP144101">
    <property type="protein sequence ID" value="WWC88392.1"/>
    <property type="molecule type" value="Genomic_DNA"/>
</dbReference>
<evidence type="ECO:0000313" key="3">
    <source>
        <dbReference type="Proteomes" id="UP001355207"/>
    </source>
</evidence>
<sequence length="184" mass="20618">MSPSMLQFPKPEFSEPTSSDDCMETPSSTESETDESPRINYTRGVKLPKDENNNNNTICVLATWTCENQFQAKFKWTSSYPSLTNNDNGNGSNRNRYTTIDATVNDMPSYVYDQVELDGSFEESLLNSGSDISQCPKTESRNSRWSIQPVSLILFDTNGIDGRSEQVETIDGLVMDLEVQSNLP</sequence>
<gene>
    <name evidence="2" type="ORF">L201_003303</name>
</gene>
<feature type="region of interest" description="Disordered" evidence="1">
    <location>
        <begin position="1"/>
        <end position="48"/>
    </location>
</feature>
<dbReference type="RefSeq" id="XP_066075155.1">
    <property type="nucleotide sequence ID" value="XM_066219058.1"/>
</dbReference>
<evidence type="ECO:0000256" key="1">
    <source>
        <dbReference type="SAM" id="MobiDB-lite"/>
    </source>
</evidence>
<protein>
    <submittedName>
        <fullName evidence="2">Uncharacterized protein</fullName>
    </submittedName>
</protein>
<dbReference type="AlphaFoldDB" id="A0AAX4JUZ7"/>
<accession>A0AAX4JUZ7</accession>
<name>A0AAX4JUZ7_9TREE</name>